<evidence type="ECO:0000313" key="1">
    <source>
        <dbReference type="EMBL" id="KAF3529391.1"/>
    </source>
</evidence>
<organism evidence="1 2">
    <name type="scientific">Brassica cretica</name>
    <name type="common">Mustard</name>
    <dbReference type="NCBI Taxonomy" id="69181"/>
    <lineage>
        <taxon>Eukaryota</taxon>
        <taxon>Viridiplantae</taxon>
        <taxon>Streptophyta</taxon>
        <taxon>Embryophyta</taxon>
        <taxon>Tracheophyta</taxon>
        <taxon>Spermatophyta</taxon>
        <taxon>Magnoliopsida</taxon>
        <taxon>eudicotyledons</taxon>
        <taxon>Gunneridae</taxon>
        <taxon>Pentapetalae</taxon>
        <taxon>rosids</taxon>
        <taxon>malvids</taxon>
        <taxon>Brassicales</taxon>
        <taxon>Brassicaceae</taxon>
        <taxon>Brassiceae</taxon>
        <taxon>Brassica</taxon>
    </lineage>
</organism>
<proteinExistence type="predicted"/>
<reference evidence="1 2" key="1">
    <citation type="journal article" date="2020" name="BMC Genomics">
        <title>Intraspecific diversification of the crop wild relative Brassica cretica Lam. using demographic model selection.</title>
        <authorList>
            <person name="Kioukis A."/>
            <person name="Michalopoulou V.A."/>
            <person name="Briers L."/>
            <person name="Pirintsos S."/>
            <person name="Studholme D.J."/>
            <person name="Pavlidis P."/>
            <person name="Sarris P.F."/>
        </authorList>
    </citation>
    <scope>NUCLEOTIDE SEQUENCE [LARGE SCALE GENOMIC DNA]</scope>
    <source>
        <strain evidence="2">cv. PFS-1207/04</strain>
    </source>
</reference>
<dbReference type="EMBL" id="QGKV02001507">
    <property type="protein sequence ID" value="KAF3529391.1"/>
    <property type="molecule type" value="Genomic_DNA"/>
</dbReference>
<dbReference type="Proteomes" id="UP000266723">
    <property type="component" value="Unassembled WGS sequence"/>
</dbReference>
<sequence>MVPFLLNPCPASKKPTSSISVDSVSVSSLMTLSASCNSFIISVPHCLFPFLVFHVFLKAYCFNSSVSFFSLKAGRFLENAPWVKSLSWNYHVAKCGRIKLVKQYETTIVMLDPSSLLIWLMTTVLVATTTEELTTERTRPLGLEITWF</sequence>
<name>A0ABQ7BB44_BRACR</name>
<gene>
    <name evidence="1" type="ORF">DY000_02042344</name>
</gene>
<protein>
    <submittedName>
        <fullName evidence="1">Uncharacterized protein</fullName>
    </submittedName>
</protein>
<accession>A0ABQ7BB44</accession>
<keyword evidence="2" id="KW-1185">Reference proteome</keyword>
<evidence type="ECO:0000313" key="2">
    <source>
        <dbReference type="Proteomes" id="UP000266723"/>
    </source>
</evidence>
<comment type="caution">
    <text evidence="1">The sequence shown here is derived from an EMBL/GenBank/DDBJ whole genome shotgun (WGS) entry which is preliminary data.</text>
</comment>